<sequence>MKINIIYNLYHDGDFRIENPEEINCQKINDWKYAGTKEFKADDECEVRREAREFLEEFLCEHLKVGASHYWILGDFCTMIDSLIKFIEDYESGNVMKAKRLSGNYDGTEIIVKIEEE</sequence>
<dbReference type="EMBL" id="BK015927">
    <property type="protein sequence ID" value="DAF85599.1"/>
    <property type="molecule type" value="Genomic_DNA"/>
</dbReference>
<protein>
    <submittedName>
        <fullName evidence="1">Uncharacterized protein</fullName>
    </submittedName>
</protein>
<evidence type="ECO:0000313" key="1">
    <source>
        <dbReference type="EMBL" id="DAF85599.1"/>
    </source>
</evidence>
<reference evidence="1" key="1">
    <citation type="journal article" date="2021" name="Proc. Natl. Acad. Sci. U.S.A.">
        <title>A Catalog of Tens of Thousands of Viruses from Human Metagenomes Reveals Hidden Associations with Chronic Diseases.</title>
        <authorList>
            <person name="Tisza M.J."/>
            <person name="Buck C.B."/>
        </authorList>
    </citation>
    <scope>NUCLEOTIDE SEQUENCE</scope>
    <source>
        <strain evidence="1">Ct5jB2</strain>
    </source>
</reference>
<name>A0A8S5TTV6_9CAUD</name>
<proteinExistence type="predicted"/>
<accession>A0A8S5TTV6</accession>
<organism evidence="1">
    <name type="scientific">Siphoviridae sp. ct5jB2</name>
    <dbReference type="NCBI Taxonomy" id="2825337"/>
    <lineage>
        <taxon>Viruses</taxon>
        <taxon>Duplodnaviria</taxon>
        <taxon>Heunggongvirae</taxon>
        <taxon>Uroviricota</taxon>
        <taxon>Caudoviricetes</taxon>
    </lineage>
</organism>